<dbReference type="Pfam" id="PF13565">
    <property type="entry name" value="HTH_32"/>
    <property type="match status" value="1"/>
</dbReference>
<feature type="compositionally biased region" description="Basic and acidic residues" evidence="1">
    <location>
        <begin position="351"/>
        <end position="363"/>
    </location>
</feature>
<dbReference type="AlphaFoldDB" id="A0AAE3ZYB2"/>
<feature type="region of interest" description="Disordered" evidence="1">
    <location>
        <begin position="351"/>
        <end position="374"/>
    </location>
</feature>
<dbReference type="EMBL" id="JAVDYC010000001">
    <property type="protein sequence ID" value="MDR7327459.1"/>
    <property type="molecule type" value="Genomic_DNA"/>
</dbReference>
<dbReference type="InterPro" id="IPR009057">
    <property type="entry name" value="Homeodomain-like_sf"/>
</dbReference>
<dbReference type="Proteomes" id="UP001183629">
    <property type="component" value="Unassembled WGS sequence"/>
</dbReference>
<dbReference type="SUPFAM" id="SSF46689">
    <property type="entry name" value="Homeodomain-like"/>
    <property type="match status" value="1"/>
</dbReference>
<dbReference type="RefSeq" id="WP_310424803.1">
    <property type="nucleotide sequence ID" value="NZ_JAVDYC010000001.1"/>
</dbReference>
<proteinExistence type="predicted"/>
<keyword evidence="4" id="KW-1185">Reference proteome</keyword>
<organism evidence="3 4">
    <name type="scientific">Catenuloplanes niger</name>
    <dbReference type="NCBI Taxonomy" id="587534"/>
    <lineage>
        <taxon>Bacteria</taxon>
        <taxon>Bacillati</taxon>
        <taxon>Actinomycetota</taxon>
        <taxon>Actinomycetes</taxon>
        <taxon>Micromonosporales</taxon>
        <taxon>Micromonosporaceae</taxon>
        <taxon>Catenuloplanes</taxon>
    </lineage>
</organism>
<name>A0AAE3ZYB2_9ACTN</name>
<reference evidence="3 4" key="1">
    <citation type="submission" date="2023-07" db="EMBL/GenBank/DDBJ databases">
        <title>Sequencing the genomes of 1000 actinobacteria strains.</title>
        <authorList>
            <person name="Klenk H.-P."/>
        </authorList>
    </citation>
    <scope>NUCLEOTIDE SEQUENCE [LARGE SCALE GENOMIC DNA]</scope>
    <source>
        <strain evidence="3 4">DSM 44711</strain>
    </source>
</reference>
<protein>
    <submittedName>
        <fullName evidence="3">Transposase</fullName>
    </submittedName>
</protein>
<dbReference type="Pfam" id="PF13358">
    <property type="entry name" value="DDE_3"/>
    <property type="match status" value="1"/>
</dbReference>
<dbReference type="NCBIfam" id="NF033545">
    <property type="entry name" value="transpos_IS630"/>
    <property type="match status" value="1"/>
</dbReference>
<sequence length="374" mass="42656">MAEPVRARRLTQDEGRRLQQLVRRGKHDSVRVRRALIIMASASGTPVPAIARLVAAHEDTVRDVIHMFNQMGLACLNPQWAGGRPRRISEDDEAFIVTTATQHPRRLGQPFTRWSLRKLADYLAGRDAARRVVVSPERLRQLLHDNDVSWQRTRTWKESSDPDFDAKLDRIEQVTNAFPDRCFAFDQFGPLSIRPHHGSTWAPRSDPGRLPATYTRTHGIRYFHGCYSLGDDQLWGVVRRRKGADHSLAALQSIRAARPDGAPIYVILDNLSANKTAKIRRWAALNKVELCLTPTSASWANPIEAQFGPLRTFVMAGSDHPNHTVQTGELQKYLRWRNANARHPDVLAAQRRERARIRSERQHRWGRPRTQTAA</sequence>
<evidence type="ECO:0000313" key="4">
    <source>
        <dbReference type="Proteomes" id="UP001183629"/>
    </source>
</evidence>
<dbReference type="InterPro" id="IPR038717">
    <property type="entry name" value="Tc1-like_DDE_dom"/>
</dbReference>
<comment type="caution">
    <text evidence="3">The sequence shown here is derived from an EMBL/GenBank/DDBJ whole genome shotgun (WGS) entry which is preliminary data.</text>
</comment>
<evidence type="ECO:0000256" key="1">
    <source>
        <dbReference type="SAM" id="MobiDB-lite"/>
    </source>
</evidence>
<evidence type="ECO:0000259" key="2">
    <source>
        <dbReference type="Pfam" id="PF13358"/>
    </source>
</evidence>
<accession>A0AAE3ZYB2</accession>
<evidence type="ECO:0000313" key="3">
    <source>
        <dbReference type="EMBL" id="MDR7327459.1"/>
    </source>
</evidence>
<dbReference type="InterPro" id="IPR047655">
    <property type="entry name" value="Transpos_IS630-like"/>
</dbReference>
<feature type="domain" description="Tc1-like transposase DDE" evidence="2">
    <location>
        <begin position="186"/>
        <end position="312"/>
    </location>
</feature>
<gene>
    <name evidence="3" type="ORF">J2S44_007709</name>
</gene>